<feature type="region of interest" description="Disordered" evidence="2">
    <location>
        <begin position="1"/>
        <end position="80"/>
    </location>
</feature>
<feature type="compositionally biased region" description="Basic and acidic residues" evidence="2">
    <location>
        <begin position="245"/>
        <end position="255"/>
    </location>
</feature>
<feature type="coiled-coil region" evidence="1">
    <location>
        <begin position="110"/>
        <end position="137"/>
    </location>
</feature>
<sequence>MSWRVDGRVAKQNGRAKSVDKSGKLPPAITQESRERAEALRKAYERPRTAFRNNRPDTGNIPSLPGFISRSNSAKRASTAYSKNMKRSQSESRNLLKMIDYGRSPSKEKLNDLRDELHDAKKKMMTMEVEKKRIQTQMHRVLRDSEKREKYLERLVTSKFQPAELNDTHMARTLTAIQRNEINREHIIRMQAKELEALKKSLAESKSLEARASSSNEDESESDMTEQSDYPEEPEQIKSNGILKKIQENPLKLEKNNNMTPPPIENVKKEKEKEKEKSIDSEKVRKKLELAKAYADQNAKLKERLRELKQNYITAQQKNKEKENSLKKLSSNHLEENKKVTMQSQELVSTVEQLKNENVTLKQEKNVTKEQIEELTQELREAYGEIDALKMENEHLHDLILDLESRYGAASKPVQLVDPIPLKKEIHIPKLNMNLIDSRDESSILSDSSARSRASITNIDQTALASALAEILGAHAERICIASRTY</sequence>
<evidence type="ECO:0000256" key="1">
    <source>
        <dbReference type="SAM" id="Coils"/>
    </source>
</evidence>
<feature type="compositionally biased region" description="Polar residues" evidence="2">
    <location>
        <begin position="69"/>
        <end position="80"/>
    </location>
</feature>
<dbReference type="Proteomes" id="UP001152747">
    <property type="component" value="Unassembled WGS sequence"/>
</dbReference>
<dbReference type="EMBL" id="CANHGI010000006">
    <property type="protein sequence ID" value="CAI5456108.1"/>
    <property type="molecule type" value="Genomic_DNA"/>
</dbReference>
<comment type="caution">
    <text evidence="3">The sequence shown here is derived from an EMBL/GenBank/DDBJ whole genome shotgun (WGS) entry which is preliminary data.</text>
</comment>
<gene>
    <name evidence="3" type="ORF">CAMP_LOCUS18745</name>
</gene>
<organism evidence="3 4">
    <name type="scientific">Caenorhabditis angaria</name>
    <dbReference type="NCBI Taxonomy" id="860376"/>
    <lineage>
        <taxon>Eukaryota</taxon>
        <taxon>Metazoa</taxon>
        <taxon>Ecdysozoa</taxon>
        <taxon>Nematoda</taxon>
        <taxon>Chromadorea</taxon>
        <taxon>Rhabditida</taxon>
        <taxon>Rhabditina</taxon>
        <taxon>Rhabditomorpha</taxon>
        <taxon>Rhabditoidea</taxon>
        <taxon>Rhabditidae</taxon>
        <taxon>Peloderinae</taxon>
        <taxon>Caenorhabditis</taxon>
    </lineage>
</organism>
<dbReference type="OrthoDB" id="5876674at2759"/>
<feature type="compositionally biased region" description="Acidic residues" evidence="2">
    <location>
        <begin position="216"/>
        <end position="234"/>
    </location>
</feature>
<keyword evidence="4" id="KW-1185">Reference proteome</keyword>
<protein>
    <submittedName>
        <fullName evidence="3">Uncharacterized protein</fullName>
    </submittedName>
</protein>
<evidence type="ECO:0000313" key="4">
    <source>
        <dbReference type="Proteomes" id="UP001152747"/>
    </source>
</evidence>
<reference evidence="3" key="1">
    <citation type="submission" date="2022-11" db="EMBL/GenBank/DDBJ databases">
        <authorList>
            <person name="Kikuchi T."/>
        </authorList>
    </citation>
    <scope>NUCLEOTIDE SEQUENCE</scope>
    <source>
        <strain evidence="3">PS1010</strain>
    </source>
</reference>
<feature type="compositionally biased region" description="Basic and acidic residues" evidence="2">
    <location>
        <begin position="32"/>
        <end position="48"/>
    </location>
</feature>
<evidence type="ECO:0000256" key="2">
    <source>
        <dbReference type="SAM" id="MobiDB-lite"/>
    </source>
</evidence>
<feature type="compositionally biased region" description="Basic and acidic residues" evidence="2">
    <location>
        <begin position="266"/>
        <end position="281"/>
    </location>
</feature>
<accession>A0A9P1J392</accession>
<dbReference type="AlphaFoldDB" id="A0A9P1J392"/>
<proteinExistence type="predicted"/>
<keyword evidence="1" id="KW-0175">Coiled coil</keyword>
<feature type="region of interest" description="Disordered" evidence="2">
    <location>
        <begin position="315"/>
        <end position="338"/>
    </location>
</feature>
<evidence type="ECO:0000313" key="3">
    <source>
        <dbReference type="EMBL" id="CAI5456108.1"/>
    </source>
</evidence>
<name>A0A9P1J392_9PELO</name>
<feature type="region of interest" description="Disordered" evidence="2">
    <location>
        <begin position="205"/>
        <end position="281"/>
    </location>
</feature>